<protein>
    <recommendedName>
        <fullName evidence="3">LPXTG-motif cell wall anchor domain-containing protein</fullName>
    </recommendedName>
</protein>
<dbReference type="OrthoDB" id="3783029at2"/>
<evidence type="ECO:0008006" key="3">
    <source>
        <dbReference type="Google" id="ProtNLM"/>
    </source>
</evidence>
<evidence type="ECO:0000313" key="2">
    <source>
        <dbReference type="Proteomes" id="UP000298488"/>
    </source>
</evidence>
<sequence length="580" mass="60307">MKSKKLLAIGSAMLLVAGFVSLGASPANADNDSNSNEVTYWQNQYPGSTCYKFNLDDSSPYGAVTNDQKAVTLSGSSTWVALIVNGGSGDTVIAPPESGVAYYPPLNNGGQPPTISHWIVCINTTPPPVTTVPAATFTDVCGIANDSYSAPADTASIDYSTTDNRVNGVGTVTVTAAPQSGYTFADGAYTGPWSHTFTDEVCPTEVTTVPVATFTDMCGTANDSYSAPADTDGIHYSVVDSRVDGVGTVTVTAAPQSGYVFADGAYTGPWSHTFTDEVCPIEVVTVPLATFTDACGTANDSYSAPTDTAEIDYTVVDSRVNGVGTVTVTAAPQVGYVFADGAYTGPWSHTFTNADCVVDNFVVPDPTDQSCSVTGDGIPVSGYIWVDLGGNLGNEISYQIVGGTYNYTATQEINNLPPGTYTVTATAKPGFTLDSSKASSWTLTIGSAENCDLITHPLISTTATFKNITCSAGGSYTLAATEGVLWFVNGSSTPTAPGTYHVTSATTVNIQAQTTGPDYGWEQDAQTSWTFDFTTPADCLPTLAFTGSDSAPIGLLLAGGFLLLGGTIIAFERRLRKTAR</sequence>
<dbReference type="AlphaFoldDB" id="A0A4R8V9R7"/>
<keyword evidence="2" id="KW-1185">Reference proteome</keyword>
<gene>
    <name evidence="1" type="ORF">E3N84_07720</name>
</gene>
<dbReference type="EMBL" id="SOFI01000003">
    <property type="protein sequence ID" value="TFB79941.1"/>
    <property type="molecule type" value="Genomic_DNA"/>
</dbReference>
<comment type="caution">
    <text evidence="1">The sequence shown here is derived from an EMBL/GenBank/DDBJ whole genome shotgun (WGS) entry which is preliminary data.</text>
</comment>
<reference evidence="1 2" key="1">
    <citation type="submission" date="2019-03" db="EMBL/GenBank/DDBJ databases">
        <title>Genomics of glacier-inhabiting Cryobacterium strains.</title>
        <authorList>
            <person name="Liu Q."/>
            <person name="Xin Y.-H."/>
        </authorList>
    </citation>
    <scope>NUCLEOTIDE SEQUENCE [LARGE SCALE GENOMIC DNA]</scope>
    <source>
        <strain evidence="1 2">CGMCC 1.10440</strain>
    </source>
</reference>
<accession>A0A4R8V9R7</accession>
<name>A0A4R8V9R7_9MICO</name>
<organism evidence="1 2">
    <name type="scientific">Terrimesophilobacter mesophilus</name>
    <dbReference type="NCBI Taxonomy" id="433647"/>
    <lineage>
        <taxon>Bacteria</taxon>
        <taxon>Bacillati</taxon>
        <taxon>Actinomycetota</taxon>
        <taxon>Actinomycetes</taxon>
        <taxon>Micrococcales</taxon>
        <taxon>Microbacteriaceae</taxon>
        <taxon>Terrimesophilobacter</taxon>
    </lineage>
</organism>
<dbReference type="Proteomes" id="UP000298488">
    <property type="component" value="Unassembled WGS sequence"/>
</dbReference>
<evidence type="ECO:0000313" key="1">
    <source>
        <dbReference type="EMBL" id="TFB79941.1"/>
    </source>
</evidence>
<dbReference type="RefSeq" id="WP_134542259.1">
    <property type="nucleotide sequence ID" value="NZ_JACHBP010000001.1"/>
</dbReference>
<proteinExistence type="predicted"/>